<evidence type="ECO:0000313" key="2">
    <source>
        <dbReference type="EMBL" id="TKS02802.1"/>
    </source>
</evidence>
<sequence>MLFSAWIKEIEVLKEEVRTMLTSATLKPSEKLKLMDVVLRLGIGYHFEGEFNGIIEHAYNTYHDNSFDDDLFTVALRFRLLREYGYNVSSGKLSISLSLYEAY</sequence>
<evidence type="ECO:0000259" key="1">
    <source>
        <dbReference type="Pfam" id="PF01397"/>
    </source>
</evidence>
<proteinExistence type="predicted"/>
<dbReference type="InterPro" id="IPR050148">
    <property type="entry name" value="Terpene_synthase-like"/>
</dbReference>
<dbReference type="InterPro" id="IPR036965">
    <property type="entry name" value="Terpene_synth_N_sf"/>
</dbReference>
<dbReference type="PANTHER" id="PTHR31225">
    <property type="entry name" value="OS04G0344100 PROTEIN-RELATED"/>
    <property type="match status" value="1"/>
</dbReference>
<dbReference type="GO" id="GO:0016114">
    <property type="term" value="P:terpenoid biosynthetic process"/>
    <property type="evidence" value="ECO:0007669"/>
    <property type="project" value="InterPro"/>
</dbReference>
<dbReference type="SUPFAM" id="SSF48239">
    <property type="entry name" value="Terpenoid cyclases/Protein prenyltransferases"/>
    <property type="match status" value="1"/>
</dbReference>
<comment type="caution">
    <text evidence="2">The sequence shown here is derived from an EMBL/GenBank/DDBJ whole genome shotgun (WGS) entry which is preliminary data.</text>
</comment>
<dbReference type="PANTHER" id="PTHR31225:SF113">
    <property type="entry name" value="TERPENE SYNTHASE 3-RELATED"/>
    <property type="match status" value="1"/>
</dbReference>
<dbReference type="STRING" id="43335.A0A4U5Q075"/>
<name>A0A4U5Q075_POPAL</name>
<reference evidence="2" key="1">
    <citation type="submission" date="2018-10" db="EMBL/GenBank/DDBJ databases">
        <title>Population genomic analysis revealed the cold adaptation of white poplar.</title>
        <authorList>
            <person name="Liu Y.-J."/>
        </authorList>
    </citation>
    <scope>NUCLEOTIDE SEQUENCE [LARGE SCALE GENOMIC DNA]</scope>
    <source>
        <strain evidence="2">PAL-ZL1</strain>
    </source>
</reference>
<dbReference type="Gene3D" id="1.50.10.130">
    <property type="entry name" value="Terpene synthase, N-terminal domain"/>
    <property type="match status" value="1"/>
</dbReference>
<dbReference type="InterPro" id="IPR008930">
    <property type="entry name" value="Terpenoid_cyclase/PrenylTrfase"/>
</dbReference>
<dbReference type="Pfam" id="PF01397">
    <property type="entry name" value="Terpene_synth"/>
    <property type="match status" value="1"/>
</dbReference>
<gene>
    <name evidence="2" type="ORF">D5086_0000159470</name>
</gene>
<organism evidence="2">
    <name type="scientific">Populus alba</name>
    <name type="common">White poplar</name>
    <dbReference type="NCBI Taxonomy" id="43335"/>
    <lineage>
        <taxon>Eukaryota</taxon>
        <taxon>Viridiplantae</taxon>
        <taxon>Streptophyta</taxon>
        <taxon>Embryophyta</taxon>
        <taxon>Tracheophyta</taxon>
        <taxon>Spermatophyta</taxon>
        <taxon>Magnoliopsida</taxon>
        <taxon>eudicotyledons</taxon>
        <taxon>Gunneridae</taxon>
        <taxon>Pentapetalae</taxon>
        <taxon>rosids</taxon>
        <taxon>fabids</taxon>
        <taxon>Malpighiales</taxon>
        <taxon>Salicaceae</taxon>
        <taxon>Saliceae</taxon>
        <taxon>Populus</taxon>
    </lineage>
</organism>
<dbReference type="GO" id="GO:0010333">
    <property type="term" value="F:terpene synthase activity"/>
    <property type="evidence" value="ECO:0007669"/>
    <property type="project" value="InterPro"/>
</dbReference>
<dbReference type="EMBL" id="RCHU01000520">
    <property type="protein sequence ID" value="TKS02802.1"/>
    <property type="molecule type" value="Genomic_DNA"/>
</dbReference>
<feature type="domain" description="Terpene synthase N-terminal" evidence="1">
    <location>
        <begin position="5"/>
        <end position="92"/>
    </location>
</feature>
<protein>
    <submittedName>
        <fullName evidence="2">Terpene synthase</fullName>
    </submittedName>
</protein>
<accession>A0A4U5Q075</accession>
<dbReference type="InterPro" id="IPR001906">
    <property type="entry name" value="Terpene_synth_N"/>
</dbReference>
<dbReference type="AlphaFoldDB" id="A0A4U5Q075"/>